<dbReference type="InterPro" id="IPR013525">
    <property type="entry name" value="ABC2_TM"/>
</dbReference>
<feature type="compositionally biased region" description="Pro residues" evidence="10">
    <location>
        <begin position="29"/>
        <end position="42"/>
    </location>
</feature>
<feature type="region of interest" description="Disordered" evidence="10">
    <location>
        <begin position="202"/>
        <end position="266"/>
    </location>
</feature>
<evidence type="ECO:0000256" key="11">
    <source>
        <dbReference type="SAM" id="Phobius"/>
    </source>
</evidence>
<feature type="compositionally biased region" description="Basic and acidic residues" evidence="10">
    <location>
        <begin position="206"/>
        <end position="222"/>
    </location>
</feature>
<dbReference type="PANTHER" id="PTHR48041">
    <property type="entry name" value="ABC TRANSPORTER G FAMILY MEMBER 28"/>
    <property type="match status" value="1"/>
</dbReference>
<evidence type="ECO:0000256" key="8">
    <source>
        <dbReference type="ARBA" id="ARBA00023136"/>
    </source>
</evidence>
<organism evidence="13 14">
    <name type="scientific">Glycomyces rhizosphaerae</name>
    <dbReference type="NCBI Taxonomy" id="2054422"/>
    <lineage>
        <taxon>Bacteria</taxon>
        <taxon>Bacillati</taxon>
        <taxon>Actinomycetota</taxon>
        <taxon>Actinomycetes</taxon>
        <taxon>Glycomycetales</taxon>
        <taxon>Glycomycetaceae</taxon>
        <taxon>Glycomyces</taxon>
    </lineage>
</organism>
<feature type="transmembrane region" description="Helical" evidence="11">
    <location>
        <begin position="792"/>
        <end position="809"/>
    </location>
</feature>
<keyword evidence="9" id="KW-0175">Coiled coil</keyword>
<dbReference type="Gene3D" id="3.40.50.300">
    <property type="entry name" value="P-loop containing nucleotide triphosphate hydrolases"/>
    <property type="match status" value="1"/>
</dbReference>
<keyword evidence="14" id="KW-1185">Reference proteome</keyword>
<dbReference type="InterPro" id="IPR000253">
    <property type="entry name" value="FHA_dom"/>
</dbReference>
<evidence type="ECO:0000313" key="14">
    <source>
        <dbReference type="Proteomes" id="UP001595712"/>
    </source>
</evidence>
<feature type="transmembrane region" description="Helical" evidence="11">
    <location>
        <begin position="816"/>
        <end position="835"/>
    </location>
</feature>
<dbReference type="InterPro" id="IPR003439">
    <property type="entry name" value="ABC_transporter-like_ATP-bd"/>
</dbReference>
<keyword evidence="2" id="KW-0813">Transport</keyword>
<reference evidence="14" key="1">
    <citation type="journal article" date="2019" name="Int. J. Syst. Evol. Microbiol.">
        <title>The Global Catalogue of Microorganisms (GCM) 10K type strain sequencing project: providing services to taxonomists for standard genome sequencing and annotation.</title>
        <authorList>
            <consortium name="The Broad Institute Genomics Platform"/>
            <consortium name="The Broad Institute Genome Sequencing Center for Infectious Disease"/>
            <person name="Wu L."/>
            <person name="Ma J."/>
        </authorList>
    </citation>
    <scope>NUCLEOTIDE SEQUENCE [LARGE SCALE GENOMIC DNA]</scope>
    <source>
        <strain evidence="14">CGMCC 4.7396</strain>
    </source>
</reference>
<dbReference type="Pfam" id="PF00498">
    <property type="entry name" value="FHA"/>
    <property type="match status" value="1"/>
</dbReference>
<dbReference type="Pfam" id="PF01061">
    <property type="entry name" value="ABC2_membrane"/>
    <property type="match status" value="1"/>
</dbReference>
<comment type="caution">
    <text evidence="13">The sequence shown here is derived from an EMBL/GenBank/DDBJ whole genome shotgun (WGS) entry which is preliminary data.</text>
</comment>
<dbReference type="InterPro" id="IPR008984">
    <property type="entry name" value="SMAD_FHA_dom_sf"/>
</dbReference>
<keyword evidence="4 11" id="KW-0812">Transmembrane</keyword>
<keyword evidence="8 11" id="KW-0472">Membrane</keyword>
<dbReference type="EMBL" id="JBHRWO010000009">
    <property type="protein sequence ID" value="MFC3492713.1"/>
    <property type="molecule type" value="Genomic_DNA"/>
</dbReference>
<dbReference type="GO" id="GO:0005524">
    <property type="term" value="F:ATP binding"/>
    <property type="evidence" value="ECO:0007669"/>
    <property type="project" value="UniProtKB-KW"/>
</dbReference>
<feature type="compositionally biased region" description="Basic and acidic residues" evidence="10">
    <location>
        <begin position="229"/>
        <end position="242"/>
    </location>
</feature>
<gene>
    <name evidence="13" type="ORF">ACFO8M_09465</name>
</gene>
<dbReference type="SMART" id="SM00382">
    <property type="entry name" value="AAA"/>
    <property type="match status" value="1"/>
</dbReference>
<feature type="coiled-coil region" evidence="9">
    <location>
        <begin position="134"/>
        <end position="168"/>
    </location>
</feature>
<dbReference type="InterPro" id="IPR027417">
    <property type="entry name" value="P-loop_NTPase"/>
</dbReference>
<feature type="domain" description="ABC transporter" evidence="12">
    <location>
        <begin position="338"/>
        <end position="578"/>
    </location>
</feature>
<keyword evidence="6 13" id="KW-0067">ATP-binding</keyword>
<dbReference type="InterPro" id="IPR017871">
    <property type="entry name" value="ABC_transporter-like_CS"/>
</dbReference>
<dbReference type="Proteomes" id="UP001595712">
    <property type="component" value="Unassembled WGS sequence"/>
</dbReference>
<feature type="transmembrane region" description="Helical" evidence="11">
    <location>
        <begin position="664"/>
        <end position="685"/>
    </location>
</feature>
<feature type="transmembrane region" description="Helical" evidence="11">
    <location>
        <begin position="884"/>
        <end position="903"/>
    </location>
</feature>
<evidence type="ECO:0000256" key="6">
    <source>
        <dbReference type="ARBA" id="ARBA00022840"/>
    </source>
</evidence>
<evidence type="ECO:0000256" key="4">
    <source>
        <dbReference type="ARBA" id="ARBA00022692"/>
    </source>
</evidence>
<keyword evidence="7 11" id="KW-1133">Transmembrane helix</keyword>
<name>A0ABV7PZG8_9ACTN</name>
<evidence type="ECO:0000256" key="10">
    <source>
        <dbReference type="SAM" id="MobiDB-lite"/>
    </source>
</evidence>
<dbReference type="InterPro" id="IPR050352">
    <property type="entry name" value="ABCG_transporters"/>
</dbReference>
<dbReference type="PROSITE" id="PS00211">
    <property type="entry name" value="ABC_TRANSPORTER_1"/>
    <property type="match status" value="1"/>
</dbReference>
<dbReference type="SUPFAM" id="SSF49879">
    <property type="entry name" value="SMAD/FHA domain"/>
    <property type="match status" value="1"/>
</dbReference>
<dbReference type="Gene3D" id="2.60.200.20">
    <property type="match status" value="1"/>
</dbReference>
<evidence type="ECO:0000256" key="2">
    <source>
        <dbReference type="ARBA" id="ARBA00022448"/>
    </source>
</evidence>
<keyword evidence="3" id="KW-0597">Phosphoprotein</keyword>
<feature type="region of interest" description="Disordered" evidence="10">
    <location>
        <begin position="24"/>
        <end position="43"/>
    </location>
</feature>
<evidence type="ECO:0000256" key="1">
    <source>
        <dbReference type="ARBA" id="ARBA00004141"/>
    </source>
</evidence>
<keyword evidence="5" id="KW-0547">Nucleotide-binding</keyword>
<dbReference type="Pfam" id="PF00005">
    <property type="entry name" value="ABC_tran"/>
    <property type="match status" value="1"/>
</dbReference>
<evidence type="ECO:0000313" key="13">
    <source>
        <dbReference type="EMBL" id="MFC3492713.1"/>
    </source>
</evidence>
<proteinExistence type="predicted"/>
<comment type="subcellular location">
    <subcellularLocation>
        <location evidence="1">Membrane</location>
        <topology evidence="1">Multi-pass membrane protein</topology>
    </subcellularLocation>
</comment>
<dbReference type="InterPro" id="IPR003593">
    <property type="entry name" value="AAA+_ATPase"/>
</dbReference>
<dbReference type="RefSeq" id="WP_387973833.1">
    <property type="nucleotide sequence ID" value="NZ_JBHRWO010000009.1"/>
</dbReference>
<dbReference type="PROSITE" id="PS50893">
    <property type="entry name" value="ABC_TRANSPORTER_2"/>
    <property type="match status" value="1"/>
</dbReference>
<evidence type="ECO:0000256" key="5">
    <source>
        <dbReference type="ARBA" id="ARBA00022741"/>
    </source>
</evidence>
<dbReference type="SUPFAM" id="SSF52540">
    <property type="entry name" value="P-loop containing nucleoside triphosphate hydrolases"/>
    <property type="match status" value="1"/>
</dbReference>
<protein>
    <submittedName>
        <fullName evidence="13">ATP-binding cassette domain-containing protein</fullName>
    </submittedName>
</protein>
<sequence>MEPIPYRPQERFSDWYHGWRDGLAGLPGRPSPRQPIPNPPTTPHREYLIRSGQHLFTVEHLRLQERLEKLALREETTALEVAMARKALAEREGRLAEVRSEWGSSRLESRMPGESGLHRETVRKRRERERDRAIAEVTLEVSAATLTVDRAEAEAAAVRGEIEREQTAARIRVERVHEYIHQRMAAYRRRLVQVHPHGAWVNDQMGFDKPEVPGWAESRRTAEPPPGRHRADPPVREPRQDDSSPLPLGDHTMLGSASPPADHVIPGDGVMPVHVTITRAGKAFRLKVVGEGSPVYVDGVAVRSARMEPGDAFELARARYEFTADGSGLRPSLPFCDLIVHDLSAKTRKGTPRLAGMSLVQREGSVLVILGPSGAGKSSLFSALMGELEVDSRGQAYFKGHRLGPHTDQIRDMLGFVPQHDDLHRTLTVRRALDYAYRLRRGGHGNRAERAARITRTCEDVGLEGQIDQLVATLSGGQRRRVSIAVDMISEPDLLLLDEPTSGLDPGMDRDIMAKLRAYASPEDSGVGRTVIVVTHSTEHLSPDDTVLVVAKGGRPVYCGPPERPLFEAMGVDSYADLMETLDEDAADLAEDYRNGPRAAEAEREATLAAKQTSPPKHPAMVRYWRFVAFCRQLPVLLQRQAALVMTRGLSRNPRDHFWERGRAAFVALLPLVIAAIGAILAAAVSGDVGLGDPGGDVRNREAPVALNLLVTLCVLGGQALTYNDLVADFPIIKREYRTGTRIGAVALSKWLVFALVATLQALTAAGVYVLFRPGPDHANVLGGFSELALDLVMTSIAAMTLGLMASALSSKTEQAVSISTGAAIAQVALNGATVDITGNEVLNLISGFLPARWGMAAAASSTHLEEITRVRDDTLWSAGTGQWTLNLMMLAAITIVCFAVTVNRLRSRLTSTQ</sequence>
<evidence type="ECO:0000259" key="12">
    <source>
        <dbReference type="PROSITE" id="PS50893"/>
    </source>
</evidence>
<dbReference type="PANTHER" id="PTHR48041:SF139">
    <property type="entry name" value="PROTEIN SCARLET"/>
    <property type="match status" value="1"/>
</dbReference>
<accession>A0ABV7PZG8</accession>
<evidence type="ECO:0000256" key="9">
    <source>
        <dbReference type="SAM" id="Coils"/>
    </source>
</evidence>
<evidence type="ECO:0000256" key="3">
    <source>
        <dbReference type="ARBA" id="ARBA00022553"/>
    </source>
</evidence>
<evidence type="ECO:0000256" key="7">
    <source>
        <dbReference type="ARBA" id="ARBA00022989"/>
    </source>
</evidence>
<dbReference type="CDD" id="cd00060">
    <property type="entry name" value="FHA"/>
    <property type="match status" value="1"/>
</dbReference>
<feature type="transmembrane region" description="Helical" evidence="11">
    <location>
        <begin position="748"/>
        <end position="772"/>
    </location>
</feature>